<evidence type="ECO:0000259" key="5">
    <source>
        <dbReference type="PROSITE" id="PS50850"/>
    </source>
</evidence>
<feature type="compositionally biased region" description="Basic and acidic residues" evidence="3">
    <location>
        <begin position="45"/>
        <end position="55"/>
    </location>
</feature>
<feature type="transmembrane region" description="Helical" evidence="4">
    <location>
        <begin position="214"/>
        <end position="233"/>
    </location>
</feature>
<evidence type="ECO:0000313" key="7">
    <source>
        <dbReference type="Proteomes" id="UP000772434"/>
    </source>
</evidence>
<dbReference type="PROSITE" id="PS50850">
    <property type="entry name" value="MFS"/>
    <property type="match status" value="1"/>
</dbReference>
<comment type="similarity">
    <text evidence="2">Belongs to the major facilitator superfamily. Monocarboxylate porter (TC 2.A.1.13) family.</text>
</comment>
<feature type="transmembrane region" description="Helical" evidence="4">
    <location>
        <begin position="354"/>
        <end position="373"/>
    </location>
</feature>
<dbReference type="InterPro" id="IPR020846">
    <property type="entry name" value="MFS_dom"/>
</dbReference>
<feature type="transmembrane region" description="Helical" evidence="4">
    <location>
        <begin position="379"/>
        <end position="399"/>
    </location>
</feature>
<dbReference type="PANTHER" id="PTHR11360">
    <property type="entry name" value="MONOCARBOXYLATE TRANSPORTER"/>
    <property type="match status" value="1"/>
</dbReference>
<dbReference type="InterPro" id="IPR050327">
    <property type="entry name" value="Proton-linked_MCT"/>
</dbReference>
<evidence type="ECO:0000256" key="2">
    <source>
        <dbReference type="ARBA" id="ARBA00006727"/>
    </source>
</evidence>
<dbReference type="PANTHER" id="PTHR11360:SF177">
    <property type="entry name" value="RIBOFLAVIN TRANSPORTER MCH5"/>
    <property type="match status" value="1"/>
</dbReference>
<feature type="transmembrane region" description="Helical" evidence="4">
    <location>
        <begin position="328"/>
        <end position="347"/>
    </location>
</feature>
<evidence type="ECO:0000256" key="1">
    <source>
        <dbReference type="ARBA" id="ARBA00004141"/>
    </source>
</evidence>
<dbReference type="Gene3D" id="1.20.1250.20">
    <property type="entry name" value="MFS general substrate transporter like domains"/>
    <property type="match status" value="2"/>
</dbReference>
<comment type="caution">
    <text evidence="6">The sequence shown here is derived from an EMBL/GenBank/DDBJ whole genome shotgun (WGS) entry which is preliminary data.</text>
</comment>
<feature type="compositionally biased region" description="Polar residues" evidence="3">
    <location>
        <begin position="21"/>
        <end position="44"/>
    </location>
</feature>
<feature type="region of interest" description="Disordered" evidence="3">
    <location>
        <begin position="1"/>
        <end position="55"/>
    </location>
</feature>
<feature type="transmembrane region" description="Helical" evidence="4">
    <location>
        <begin position="245"/>
        <end position="268"/>
    </location>
</feature>
<feature type="transmembrane region" description="Helical" evidence="4">
    <location>
        <begin position="289"/>
        <end position="308"/>
    </location>
</feature>
<feature type="transmembrane region" description="Helical" evidence="4">
    <location>
        <begin position="88"/>
        <end position="112"/>
    </location>
</feature>
<feature type="transmembrane region" description="Helical" evidence="4">
    <location>
        <begin position="178"/>
        <end position="202"/>
    </location>
</feature>
<accession>A0A9P5P7L9</accession>
<keyword evidence="4" id="KW-0812">Transmembrane</keyword>
<evidence type="ECO:0000256" key="3">
    <source>
        <dbReference type="SAM" id="MobiDB-lite"/>
    </source>
</evidence>
<protein>
    <submittedName>
        <fullName evidence="6">Major facilitator superfamily domain-containing protein</fullName>
    </submittedName>
</protein>
<dbReference type="InterPro" id="IPR011701">
    <property type="entry name" value="MFS"/>
</dbReference>
<proteinExistence type="inferred from homology"/>
<reference evidence="6" key="1">
    <citation type="submission" date="2020-11" db="EMBL/GenBank/DDBJ databases">
        <authorList>
            <consortium name="DOE Joint Genome Institute"/>
            <person name="Ahrendt S."/>
            <person name="Riley R."/>
            <person name="Andreopoulos W."/>
            <person name="Labutti K."/>
            <person name="Pangilinan J."/>
            <person name="Ruiz-Duenas F.J."/>
            <person name="Barrasa J.M."/>
            <person name="Sanchez-Garcia M."/>
            <person name="Camarero S."/>
            <person name="Miyauchi S."/>
            <person name="Serrano A."/>
            <person name="Linde D."/>
            <person name="Babiker R."/>
            <person name="Drula E."/>
            <person name="Ayuso-Fernandez I."/>
            <person name="Pacheco R."/>
            <person name="Padilla G."/>
            <person name="Ferreira P."/>
            <person name="Barriuso J."/>
            <person name="Kellner H."/>
            <person name="Castanera R."/>
            <person name="Alfaro M."/>
            <person name="Ramirez L."/>
            <person name="Pisabarro A.G."/>
            <person name="Kuo A."/>
            <person name="Tritt A."/>
            <person name="Lipzen A."/>
            <person name="He G."/>
            <person name="Yan M."/>
            <person name="Ng V."/>
            <person name="Cullen D."/>
            <person name="Martin F."/>
            <person name="Rosso M.-N."/>
            <person name="Henrissat B."/>
            <person name="Hibbett D."/>
            <person name="Martinez A.T."/>
            <person name="Grigoriev I.V."/>
        </authorList>
    </citation>
    <scope>NUCLEOTIDE SEQUENCE</scope>
    <source>
        <strain evidence="6">AH 40177</strain>
    </source>
</reference>
<dbReference type="Pfam" id="PF07690">
    <property type="entry name" value="MFS_1"/>
    <property type="match status" value="1"/>
</dbReference>
<comment type="subcellular location">
    <subcellularLocation>
        <location evidence="1">Membrane</location>
        <topology evidence="1">Multi-pass membrane protein</topology>
    </subcellularLocation>
</comment>
<keyword evidence="4" id="KW-1133">Transmembrane helix</keyword>
<keyword evidence="7" id="KW-1185">Reference proteome</keyword>
<keyword evidence="4" id="KW-0472">Membrane</keyword>
<feature type="transmembrane region" description="Helical" evidence="4">
    <location>
        <begin position="154"/>
        <end position="172"/>
    </location>
</feature>
<dbReference type="AlphaFoldDB" id="A0A9P5P7L9"/>
<dbReference type="GO" id="GO:0016020">
    <property type="term" value="C:membrane"/>
    <property type="evidence" value="ECO:0007669"/>
    <property type="project" value="UniProtKB-SubCell"/>
</dbReference>
<gene>
    <name evidence="6" type="ORF">BDP27DRAFT_677327</name>
</gene>
<dbReference type="GO" id="GO:0022857">
    <property type="term" value="F:transmembrane transporter activity"/>
    <property type="evidence" value="ECO:0007669"/>
    <property type="project" value="InterPro"/>
</dbReference>
<feature type="transmembrane region" description="Helical" evidence="4">
    <location>
        <begin position="124"/>
        <end position="147"/>
    </location>
</feature>
<feature type="transmembrane region" description="Helical" evidence="4">
    <location>
        <begin position="450"/>
        <end position="470"/>
    </location>
</feature>
<dbReference type="OrthoDB" id="6509908at2759"/>
<evidence type="ECO:0000313" key="6">
    <source>
        <dbReference type="EMBL" id="KAF9049447.1"/>
    </source>
</evidence>
<sequence length="479" mass="51911">MVPSRLGGSTTPEDASHPTAARNSRSPFTGTPLASSATLTSPNEPQERKNSDPKNYHDIETLKEANAAVKFDAPDAPPDGGLKAWSTVLGASLVAFSTFGFANAFGAFADFYSASYLSDFSPTLISMIGALQIFVLYLLAGVSGAMFDAIGPRYLIPFSGVVVVVSLFLLSVTQPQQIYQQFLCQSVLFSIGAAFGFFPALALMSHWFKFKMRYAVGCIISGSSIGGIIYPIMLTRLVPRIGFGWTMRVIAFMSLFCYAVGTLTIYPRRPTKPLPRFTKLLDFNGFKDPCYLFLALGCWFGVFSIWNPFFYVGLSAELANPGSPLNQYYLSILCASSVVGRVSPGLLASRVGRFNLLWMSTFLSAVLIFALWYTSFSEASLVTFVVLYGIVAGPFFTLIPPCVASLSPIDRVGARLGSLYAFMATACLAGTPVGGVFITTSTVTNYKHLILFSGLMAFVGAAFLFAARMVHDRRVFVID</sequence>
<name>A0A9P5P7L9_9AGAR</name>
<dbReference type="InterPro" id="IPR036259">
    <property type="entry name" value="MFS_trans_sf"/>
</dbReference>
<feature type="domain" description="Major facilitator superfamily (MFS) profile" evidence="5">
    <location>
        <begin position="247"/>
        <end position="479"/>
    </location>
</feature>
<evidence type="ECO:0000256" key="4">
    <source>
        <dbReference type="SAM" id="Phobius"/>
    </source>
</evidence>
<dbReference type="SUPFAM" id="SSF103473">
    <property type="entry name" value="MFS general substrate transporter"/>
    <property type="match status" value="1"/>
</dbReference>
<feature type="transmembrane region" description="Helical" evidence="4">
    <location>
        <begin position="419"/>
        <end position="438"/>
    </location>
</feature>
<dbReference type="Proteomes" id="UP000772434">
    <property type="component" value="Unassembled WGS sequence"/>
</dbReference>
<dbReference type="EMBL" id="JADNRY010000473">
    <property type="protein sequence ID" value="KAF9049447.1"/>
    <property type="molecule type" value="Genomic_DNA"/>
</dbReference>
<organism evidence="6 7">
    <name type="scientific">Rhodocollybia butyracea</name>
    <dbReference type="NCBI Taxonomy" id="206335"/>
    <lineage>
        <taxon>Eukaryota</taxon>
        <taxon>Fungi</taxon>
        <taxon>Dikarya</taxon>
        <taxon>Basidiomycota</taxon>
        <taxon>Agaricomycotina</taxon>
        <taxon>Agaricomycetes</taxon>
        <taxon>Agaricomycetidae</taxon>
        <taxon>Agaricales</taxon>
        <taxon>Marasmiineae</taxon>
        <taxon>Omphalotaceae</taxon>
        <taxon>Rhodocollybia</taxon>
    </lineage>
</organism>